<name>A0AAD8N7L0_9APIA</name>
<proteinExistence type="predicted"/>
<reference evidence="1" key="1">
    <citation type="submission" date="2023-02" db="EMBL/GenBank/DDBJ databases">
        <title>Genome of toxic invasive species Heracleum sosnowskyi carries increased number of genes despite the absence of recent whole-genome duplications.</title>
        <authorList>
            <person name="Schelkunov M."/>
            <person name="Shtratnikova V."/>
            <person name="Makarenko M."/>
            <person name="Klepikova A."/>
            <person name="Omelchenko D."/>
            <person name="Novikova G."/>
            <person name="Obukhova E."/>
            <person name="Bogdanov V."/>
            <person name="Penin A."/>
            <person name="Logacheva M."/>
        </authorList>
    </citation>
    <scope>NUCLEOTIDE SEQUENCE</scope>
    <source>
        <strain evidence="1">Hsosn_3</strain>
        <tissue evidence="1">Leaf</tissue>
    </source>
</reference>
<organism evidence="1 2">
    <name type="scientific">Heracleum sosnowskyi</name>
    <dbReference type="NCBI Taxonomy" id="360622"/>
    <lineage>
        <taxon>Eukaryota</taxon>
        <taxon>Viridiplantae</taxon>
        <taxon>Streptophyta</taxon>
        <taxon>Embryophyta</taxon>
        <taxon>Tracheophyta</taxon>
        <taxon>Spermatophyta</taxon>
        <taxon>Magnoliopsida</taxon>
        <taxon>eudicotyledons</taxon>
        <taxon>Gunneridae</taxon>
        <taxon>Pentapetalae</taxon>
        <taxon>asterids</taxon>
        <taxon>campanulids</taxon>
        <taxon>Apiales</taxon>
        <taxon>Apiaceae</taxon>
        <taxon>Apioideae</taxon>
        <taxon>apioid superclade</taxon>
        <taxon>Tordylieae</taxon>
        <taxon>Tordyliinae</taxon>
        <taxon>Heracleum</taxon>
    </lineage>
</organism>
<reference evidence="1" key="2">
    <citation type="submission" date="2023-05" db="EMBL/GenBank/DDBJ databases">
        <authorList>
            <person name="Schelkunov M.I."/>
        </authorList>
    </citation>
    <scope>NUCLEOTIDE SEQUENCE</scope>
    <source>
        <strain evidence="1">Hsosn_3</strain>
        <tissue evidence="1">Leaf</tissue>
    </source>
</reference>
<comment type="caution">
    <text evidence="1">The sequence shown here is derived from an EMBL/GenBank/DDBJ whole genome shotgun (WGS) entry which is preliminary data.</text>
</comment>
<accession>A0AAD8N7L0</accession>
<evidence type="ECO:0000313" key="2">
    <source>
        <dbReference type="Proteomes" id="UP001237642"/>
    </source>
</evidence>
<evidence type="ECO:0000313" key="1">
    <source>
        <dbReference type="EMBL" id="KAK1397608.1"/>
    </source>
</evidence>
<gene>
    <name evidence="1" type="ORF">POM88_007471</name>
</gene>
<dbReference type="AlphaFoldDB" id="A0AAD8N7L0"/>
<dbReference type="Proteomes" id="UP001237642">
    <property type="component" value="Unassembled WGS sequence"/>
</dbReference>
<sequence>MDRQRNETARLDHESKSTIPMTLSKWFIEDDAAYLFTRAIFYKVQEEILASCLKMQIKHVSEEIDGVTHMEIRDVRVKDKLFKVSLKLTNIWFDFRQTVDKAGVHMDRLDYVHKTIKQLNTDLGDDDVNIVEFTKKDHMEAMVGQKPS</sequence>
<keyword evidence="2" id="KW-1185">Reference proteome</keyword>
<protein>
    <submittedName>
        <fullName evidence="1">Uncharacterized protein</fullName>
    </submittedName>
</protein>
<dbReference type="EMBL" id="JAUIZM010000002">
    <property type="protein sequence ID" value="KAK1397608.1"/>
    <property type="molecule type" value="Genomic_DNA"/>
</dbReference>